<protein>
    <submittedName>
        <fullName evidence="1">Uncharacterized protein</fullName>
    </submittedName>
</protein>
<sequence>MDHDHVQEQKERCTVQNSVIEAASTPTLDALKGRLPGAEEKMGVFGALTTATLAATICGATSTPLIARIEVAENASVNELVSARSTALAG</sequence>
<dbReference type="AlphaFoldDB" id="A0A263D4G3"/>
<organism evidence="1 2">
    <name type="scientific">Amycolatopsis antarctica</name>
    <dbReference type="NCBI Taxonomy" id="1854586"/>
    <lineage>
        <taxon>Bacteria</taxon>
        <taxon>Bacillati</taxon>
        <taxon>Actinomycetota</taxon>
        <taxon>Actinomycetes</taxon>
        <taxon>Pseudonocardiales</taxon>
        <taxon>Pseudonocardiaceae</taxon>
        <taxon>Amycolatopsis</taxon>
    </lineage>
</organism>
<accession>A0A263D4G3</accession>
<reference evidence="1 2" key="1">
    <citation type="submission" date="2017-07" db="EMBL/GenBank/DDBJ databases">
        <title>Amycolatopsis antarcticus sp. nov., isolated from the surface of an Antarcticus brown macroalga.</title>
        <authorList>
            <person name="Wang J."/>
            <person name="Leiva S."/>
            <person name="Huang J."/>
            <person name="Huang Y."/>
        </authorList>
    </citation>
    <scope>NUCLEOTIDE SEQUENCE [LARGE SCALE GENOMIC DNA]</scope>
    <source>
        <strain evidence="1 2">AU-G6</strain>
    </source>
</reference>
<dbReference type="EMBL" id="NKYE01000008">
    <property type="protein sequence ID" value="OZM72356.1"/>
    <property type="molecule type" value="Genomic_DNA"/>
</dbReference>
<keyword evidence="2" id="KW-1185">Reference proteome</keyword>
<name>A0A263D4G3_9PSEU</name>
<evidence type="ECO:0000313" key="2">
    <source>
        <dbReference type="Proteomes" id="UP000242444"/>
    </source>
</evidence>
<dbReference type="Proteomes" id="UP000242444">
    <property type="component" value="Unassembled WGS sequence"/>
</dbReference>
<gene>
    <name evidence="1" type="ORF">CFN78_15275</name>
</gene>
<proteinExistence type="predicted"/>
<comment type="caution">
    <text evidence="1">The sequence shown here is derived from an EMBL/GenBank/DDBJ whole genome shotgun (WGS) entry which is preliminary data.</text>
</comment>
<dbReference type="InParanoid" id="A0A263D4G3"/>
<evidence type="ECO:0000313" key="1">
    <source>
        <dbReference type="EMBL" id="OZM72356.1"/>
    </source>
</evidence>